<organism evidence="3 4">
    <name type="scientific">Nitrolancea hollandica Lb</name>
    <dbReference type="NCBI Taxonomy" id="1129897"/>
    <lineage>
        <taxon>Bacteria</taxon>
        <taxon>Pseudomonadati</taxon>
        <taxon>Thermomicrobiota</taxon>
        <taxon>Thermomicrobia</taxon>
        <taxon>Sphaerobacterales</taxon>
        <taxon>Sphaerobacterineae</taxon>
        <taxon>Sphaerobacteraceae</taxon>
        <taxon>Nitrolancea</taxon>
    </lineage>
</organism>
<dbReference type="Pfam" id="PF13579">
    <property type="entry name" value="Glyco_trans_4_4"/>
    <property type="match status" value="1"/>
</dbReference>
<dbReference type="InterPro" id="IPR050194">
    <property type="entry name" value="Glycosyltransferase_grp1"/>
</dbReference>
<reference evidence="3 4" key="1">
    <citation type="journal article" date="2012" name="ISME J.">
        <title>Nitrification expanded: discovery, physiology and genomics of a nitrite-oxidizing bacterium from the phylum Chloroflexi.</title>
        <authorList>
            <person name="Sorokin D.Y."/>
            <person name="Lucker S."/>
            <person name="Vejmelkova D."/>
            <person name="Kostrikina N.A."/>
            <person name="Kleerebezem R."/>
            <person name="Rijpstra W.I."/>
            <person name="Damste J.S."/>
            <person name="Le Paslier D."/>
            <person name="Muyzer G."/>
            <person name="Wagner M."/>
            <person name="van Loosdrecht M.C."/>
            <person name="Daims H."/>
        </authorList>
    </citation>
    <scope>NUCLEOTIDE SEQUENCE [LARGE SCALE GENOMIC DNA]</scope>
    <source>
        <strain evidence="4">none</strain>
    </source>
</reference>
<evidence type="ECO:0000259" key="1">
    <source>
        <dbReference type="Pfam" id="PF00534"/>
    </source>
</evidence>
<evidence type="ECO:0000313" key="4">
    <source>
        <dbReference type="Proteomes" id="UP000004221"/>
    </source>
</evidence>
<feature type="domain" description="Glycosyltransferase subfamily 4-like N-terminal" evidence="2">
    <location>
        <begin position="19"/>
        <end position="168"/>
    </location>
</feature>
<dbReference type="SUPFAM" id="SSF53756">
    <property type="entry name" value="UDP-Glycosyltransferase/glycogen phosphorylase"/>
    <property type="match status" value="1"/>
</dbReference>
<dbReference type="CDD" id="cd03801">
    <property type="entry name" value="GT4_PimA-like"/>
    <property type="match status" value="1"/>
</dbReference>
<dbReference type="PANTHER" id="PTHR45947:SF3">
    <property type="entry name" value="SULFOQUINOVOSYL TRANSFERASE SQD2"/>
    <property type="match status" value="1"/>
</dbReference>
<dbReference type="AlphaFoldDB" id="I4EGY7"/>
<dbReference type="GO" id="GO:0016757">
    <property type="term" value="F:glycosyltransferase activity"/>
    <property type="evidence" value="ECO:0007669"/>
    <property type="project" value="InterPro"/>
</dbReference>
<evidence type="ECO:0000313" key="3">
    <source>
        <dbReference type="EMBL" id="CCF83949.1"/>
    </source>
</evidence>
<sequence length="385" mass="43539">MKILMVSKAPLNGLYQKTLEALARLPEVDLLAVVPPYWNEERVGVVRLERRYTEGYRLVAEPMFLNGHHHLHFYPGLWAQARRFQPDILHIEEEPYNVVTLHTSLIGRMVGAKVVFVSWQNLFRRYPPPFSLFERLNYQIAAAGIAGSQDAADILRRKGYPRHLEVIPQLGVDPNVFRPRETESSRELPIIGYAGRLVPEKGTDLVIDALAHLTRRAQLHIIGDGTERLALEQRASSLGIRDRVRFRGNVSPGEMPKALSELDILVVPSRTRRNWKEQFGRVIIEAMSCQVPVVGSDSGEIPHVIGEGGLIFPEGNVVLLARRLDELLASDEKRLEIGRLARERILTHFTPERIAERNYALYQTLLPNGNGTSARRARLAKDTGN</sequence>
<keyword evidence="3" id="KW-0808">Transferase</keyword>
<dbReference type="RefSeq" id="WP_008477705.1">
    <property type="nucleotide sequence ID" value="NZ_CAGS01000212.1"/>
</dbReference>
<name>I4EGY7_9BACT</name>
<dbReference type="OrthoDB" id="9806653at2"/>
<protein>
    <submittedName>
        <fullName evidence="3">Glycosyl transferase group 1</fullName>
    </submittedName>
</protein>
<dbReference type="PANTHER" id="PTHR45947">
    <property type="entry name" value="SULFOQUINOVOSYL TRANSFERASE SQD2"/>
    <property type="match status" value="1"/>
</dbReference>
<feature type="domain" description="Glycosyl transferase family 1" evidence="1">
    <location>
        <begin position="183"/>
        <end position="343"/>
    </location>
</feature>
<dbReference type="InterPro" id="IPR028098">
    <property type="entry name" value="Glyco_trans_4-like_N"/>
</dbReference>
<accession>I4EGY7</accession>
<gene>
    <name evidence="3" type="ORF">NITHO_290005</name>
</gene>
<dbReference type="Gene3D" id="3.40.50.2000">
    <property type="entry name" value="Glycogen Phosphorylase B"/>
    <property type="match status" value="2"/>
</dbReference>
<dbReference type="Proteomes" id="UP000004221">
    <property type="component" value="Unassembled WGS sequence"/>
</dbReference>
<keyword evidence="4" id="KW-1185">Reference proteome</keyword>
<comment type="caution">
    <text evidence="3">The sequence shown here is derived from an EMBL/GenBank/DDBJ whole genome shotgun (WGS) entry which is preliminary data.</text>
</comment>
<dbReference type="EMBL" id="CAGS01000212">
    <property type="protein sequence ID" value="CCF83949.1"/>
    <property type="molecule type" value="Genomic_DNA"/>
</dbReference>
<dbReference type="InterPro" id="IPR001296">
    <property type="entry name" value="Glyco_trans_1"/>
</dbReference>
<dbReference type="Pfam" id="PF00534">
    <property type="entry name" value="Glycos_transf_1"/>
    <property type="match status" value="1"/>
</dbReference>
<evidence type="ECO:0000259" key="2">
    <source>
        <dbReference type="Pfam" id="PF13579"/>
    </source>
</evidence>
<proteinExistence type="predicted"/>